<evidence type="ECO:0000259" key="7">
    <source>
        <dbReference type="Pfam" id="PF00361"/>
    </source>
</evidence>
<feature type="transmembrane region" description="Helical" evidence="6">
    <location>
        <begin position="398"/>
        <end position="417"/>
    </location>
</feature>
<dbReference type="OrthoDB" id="371891at2157"/>
<feature type="transmembrane region" description="Helical" evidence="6">
    <location>
        <begin position="253"/>
        <end position="274"/>
    </location>
</feature>
<comment type="subcellular location">
    <subcellularLocation>
        <location evidence="1">Cell membrane</location>
        <topology evidence="1">Multi-pass membrane protein</topology>
    </subcellularLocation>
</comment>
<dbReference type="AlphaFoldDB" id="A0A2V2N5N6"/>
<feature type="transmembrane region" description="Helical" evidence="6">
    <location>
        <begin position="179"/>
        <end position="199"/>
    </location>
</feature>
<evidence type="ECO:0000313" key="10">
    <source>
        <dbReference type="Proteomes" id="UP000245934"/>
    </source>
</evidence>
<dbReference type="PANTHER" id="PTHR42703">
    <property type="entry name" value="NADH DEHYDROGENASE"/>
    <property type="match status" value="1"/>
</dbReference>
<organism evidence="9 10">
    <name type="scientific">Methanospirillum stamsii</name>
    <dbReference type="NCBI Taxonomy" id="1277351"/>
    <lineage>
        <taxon>Archaea</taxon>
        <taxon>Methanobacteriati</taxon>
        <taxon>Methanobacteriota</taxon>
        <taxon>Stenosarchaea group</taxon>
        <taxon>Methanomicrobia</taxon>
        <taxon>Methanomicrobiales</taxon>
        <taxon>Methanospirillaceae</taxon>
        <taxon>Methanospirillum</taxon>
    </lineage>
</organism>
<feature type="transmembrane region" description="Helical" evidence="6">
    <location>
        <begin position="220"/>
        <end position="241"/>
    </location>
</feature>
<sequence length="522" mass="55639">MDILFDNLPGLLIAIPLLGAFLTPLLSRAGDSVRNTWVLIITGLSSVCGLLVASRVLETGTIVYTFGVNTVSNIIPPDSGGIPIRIIFTIDPMNAFMLIIAAIVGFCITLYSVSSMEKLSGKDGFFTLVLLLIAGVYGMIATGDLFNFFVFLEISSLAGAALVAYRIDKGVAAEAGLKYAALSTIGGMLFLVGVGLLFAQYNSLNMAVIADRMQLTGLDIIAFVLFFTALAMKCGAVPMHFWTPDSYAMAPSAITAFLVVSSQASLYALFRVCFTLYGGQINPLTVGWVIIILGILSMFIGVTMAIPQKDVKRLMAYHAVSQTGYMLLGVGVGLAALSSTCLSQSIGIMALKGGLFHIMNHALYKGLLFLTAGVIFYRCGTRNLNQLGGLGHNMKWTMVFFMIGALAIAGIPPFNGFASKLMIYESTFLFNPLLAVIAMVVSILTLASFVKVFHSMFMGPKLPEYEDVKEAPTPMLIAMGILAILVVLFGIFPQQVVDALVAPAASALIDYQGYITAVLGGA</sequence>
<feature type="transmembrane region" description="Helical" evidence="6">
    <location>
        <begin position="326"/>
        <end position="350"/>
    </location>
</feature>
<keyword evidence="2" id="KW-1003">Cell membrane</keyword>
<dbReference type="Proteomes" id="UP000245934">
    <property type="component" value="Unassembled WGS sequence"/>
</dbReference>
<feature type="transmembrane region" description="Helical" evidence="6">
    <location>
        <begin position="429"/>
        <end position="453"/>
    </location>
</feature>
<name>A0A2V2N5N6_9EURY</name>
<evidence type="ECO:0000313" key="9">
    <source>
        <dbReference type="EMBL" id="PWR75382.1"/>
    </source>
</evidence>
<accession>A0A2V2N5N6</accession>
<feature type="transmembrane region" description="Helical" evidence="6">
    <location>
        <begin position="95"/>
        <end position="113"/>
    </location>
</feature>
<reference evidence="9 10" key="1">
    <citation type="submission" date="2018-05" db="EMBL/GenBank/DDBJ databases">
        <title>Draft genome of Methanospirillum stamsii Pt1.</title>
        <authorList>
            <person name="Dueholm M.S."/>
            <person name="Nielsen P.H."/>
            <person name="Bakmann L.F."/>
            <person name="Otzen D.E."/>
        </authorList>
    </citation>
    <scope>NUCLEOTIDE SEQUENCE [LARGE SCALE GENOMIC DNA]</scope>
    <source>
        <strain evidence="9 10">Pt1</strain>
    </source>
</reference>
<feature type="domain" description="NADH-Ubiquinone oxidoreductase (complex I) chain 5 N-terminal" evidence="8">
    <location>
        <begin position="79"/>
        <end position="126"/>
    </location>
</feature>
<evidence type="ECO:0000256" key="1">
    <source>
        <dbReference type="ARBA" id="ARBA00004651"/>
    </source>
</evidence>
<dbReference type="InterPro" id="IPR001750">
    <property type="entry name" value="ND/Mrp_TM"/>
</dbReference>
<feature type="transmembrane region" description="Helical" evidence="6">
    <location>
        <begin position="473"/>
        <end position="492"/>
    </location>
</feature>
<dbReference type="Pfam" id="PF00662">
    <property type="entry name" value="Proton_antipo_N"/>
    <property type="match status" value="1"/>
</dbReference>
<feature type="transmembrane region" description="Helical" evidence="6">
    <location>
        <begin position="148"/>
        <end position="167"/>
    </location>
</feature>
<feature type="transmembrane region" description="Helical" evidence="6">
    <location>
        <begin position="286"/>
        <end position="306"/>
    </location>
</feature>
<evidence type="ECO:0000256" key="6">
    <source>
        <dbReference type="SAM" id="Phobius"/>
    </source>
</evidence>
<keyword evidence="5 6" id="KW-0472">Membrane</keyword>
<dbReference type="PRINTS" id="PR01434">
    <property type="entry name" value="NADHDHGNASE5"/>
</dbReference>
<dbReference type="EMBL" id="QGMZ01000010">
    <property type="protein sequence ID" value="PWR75382.1"/>
    <property type="molecule type" value="Genomic_DNA"/>
</dbReference>
<feature type="transmembrane region" description="Helical" evidence="6">
    <location>
        <begin position="125"/>
        <end position="141"/>
    </location>
</feature>
<keyword evidence="3 6" id="KW-0812">Transmembrane</keyword>
<evidence type="ECO:0000256" key="4">
    <source>
        <dbReference type="ARBA" id="ARBA00022989"/>
    </source>
</evidence>
<evidence type="ECO:0000256" key="2">
    <source>
        <dbReference type="ARBA" id="ARBA00022475"/>
    </source>
</evidence>
<dbReference type="InterPro" id="IPR001516">
    <property type="entry name" value="Proton_antipo_N"/>
</dbReference>
<dbReference type="PANTHER" id="PTHR42703:SF1">
    <property type="entry name" value="NA(+)_H(+) ANTIPORTER SUBUNIT D1"/>
    <property type="match status" value="1"/>
</dbReference>
<feature type="transmembrane region" description="Helical" evidence="6">
    <location>
        <begin position="362"/>
        <end position="378"/>
    </location>
</feature>
<keyword evidence="4 6" id="KW-1133">Transmembrane helix</keyword>
<evidence type="ECO:0000259" key="8">
    <source>
        <dbReference type="Pfam" id="PF00662"/>
    </source>
</evidence>
<feature type="transmembrane region" description="Helical" evidence="6">
    <location>
        <begin position="37"/>
        <end position="57"/>
    </location>
</feature>
<comment type="caution">
    <text evidence="9">The sequence shown here is derived from an EMBL/GenBank/DDBJ whole genome shotgun (WGS) entry which is preliminary data.</text>
</comment>
<feature type="domain" description="NADH:quinone oxidoreductase/Mrp antiporter transmembrane" evidence="7">
    <location>
        <begin position="143"/>
        <end position="444"/>
    </location>
</feature>
<keyword evidence="9" id="KW-0830">Ubiquinone</keyword>
<gene>
    <name evidence="9" type="ORF">DLD82_04395</name>
</gene>
<evidence type="ECO:0000256" key="5">
    <source>
        <dbReference type="ARBA" id="ARBA00023136"/>
    </source>
</evidence>
<dbReference type="NCBIfam" id="NF006240">
    <property type="entry name" value="PRK08376.1"/>
    <property type="match status" value="1"/>
</dbReference>
<dbReference type="RefSeq" id="WP_109939901.1">
    <property type="nucleotide sequence ID" value="NZ_CP176366.1"/>
</dbReference>
<dbReference type="Pfam" id="PF00361">
    <property type="entry name" value="Proton_antipo_M"/>
    <property type="match status" value="1"/>
</dbReference>
<dbReference type="GO" id="GO:0005886">
    <property type="term" value="C:plasma membrane"/>
    <property type="evidence" value="ECO:0007669"/>
    <property type="project" value="UniProtKB-SubCell"/>
</dbReference>
<dbReference type="GeneID" id="97609699"/>
<proteinExistence type="predicted"/>
<evidence type="ECO:0000256" key="3">
    <source>
        <dbReference type="ARBA" id="ARBA00022692"/>
    </source>
</evidence>
<dbReference type="InterPro" id="IPR050586">
    <property type="entry name" value="CPA3_Na-H_Antiporter_D"/>
</dbReference>
<protein>
    <submittedName>
        <fullName evidence="9">NADH:ubiquinone oxidoreductase</fullName>
    </submittedName>
</protein>
<keyword evidence="10" id="KW-1185">Reference proteome</keyword>